<sequence length="316" mass="34972">MAHHLLKLELSTAARAAGGHVELEVRGPDGAWRADVMASDPDGSWRIALEAQLSPITPDDIEARTARMLADGVRSVWFSDRPRPPWLGLVPSVRLEAVDGGGLDVAEGLVKFFAGWWEAGPRVPVAEFLRWVFGGRVIPHLRQRPTMHPLEALHTVWTAPQYIRQESVHVAETARQEQERQQHEAAINALLERQEALKRPSVEFVYQETGVSPHVAKAGTPEFAMGVPVYVRGEPYAIICPVASRVPALRRRLSRLILLAASERERQRIAAQAGPGQRIVALQPDQAAKPSVPQQVQPDTVTVRQAVTRMFGLDRT</sequence>
<dbReference type="InterPro" id="IPR010330">
    <property type="entry name" value="CoiA_nuc"/>
</dbReference>
<feature type="domain" description="Competence protein CoiA nuclease-like" evidence="1">
    <location>
        <begin position="2"/>
        <end position="79"/>
    </location>
</feature>
<comment type="caution">
    <text evidence="2">The sequence shown here is derived from an EMBL/GenBank/DDBJ whole genome shotgun (WGS) entry which is preliminary data.</text>
</comment>
<organism evidence="2 3">
    <name type="scientific">Streptomyces thinghirensis</name>
    <dbReference type="NCBI Taxonomy" id="551547"/>
    <lineage>
        <taxon>Bacteria</taxon>
        <taxon>Bacillati</taxon>
        <taxon>Actinomycetota</taxon>
        <taxon>Actinomycetes</taxon>
        <taxon>Kitasatosporales</taxon>
        <taxon>Streptomycetaceae</taxon>
        <taxon>Streptomyces</taxon>
    </lineage>
</organism>
<proteinExistence type="predicted"/>
<dbReference type="EMBL" id="BAABJR010000028">
    <property type="protein sequence ID" value="GAA5216836.1"/>
    <property type="molecule type" value="Genomic_DNA"/>
</dbReference>
<evidence type="ECO:0000313" key="2">
    <source>
        <dbReference type="EMBL" id="GAA5216836.1"/>
    </source>
</evidence>
<gene>
    <name evidence="2" type="ORF">GCM10023323_71460</name>
</gene>
<name>A0ABP9TDD4_9ACTN</name>
<protein>
    <recommendedName>
        <fullName evidence="1">Competence protein CoiA nuclease-like domain-containing protein</fullName>
    </recommendedName>
</protein>
<accession>A0ABP9TDD4</accession>
<evidence type="ECO:0000313" key="3">
    <source>
        <dbReference type="Proteomes" id="UP001499878"/>
    </source>
</evidence>
<keyword evidence="3" id="KW-1185">Reference proteome</keyword>
<reference evidence="3" key="1">
    <citation type="journal article" date="2019" name="Int. J. Syst. Evol. Microbiol.">
        <title>The Global Catalogue of Microorganisms (GCM) 10K type strain sequencing project: providing services to taxonomists for standard genome sequencing and annotation.</title>
        <authorList>
            <consortium name="The Broad Institute Genomics Platform"/>
            <consortium name="The Broad Institute Genome Sequencing Center for Infectious Disease"/>
            <person name="Wu L."/>
            <person name="Ma J."/>
        </authorList>
    </citation>
    <scope>NUCLEOTIDE SEQUENCE [LARGE SCALE GENOMIC DNA]</scope>
    <source>
        <strain evidence="3">JCM 18306</strain>
    </source>
</reference>
<dbReference type="Proteomes" id="UP001499878">
    <property type="component" value="Unassembled WGS sequence"/>
</dbReference>
<evidence type="ECO:0000259" key="1">
    <source>
        <dbReference type="Pfam" id="PF06054"/>
    </source>
</evidence>
<dbReference type="Pfam" id="PF06054">
    <property type="entry name" value="CoiA_nuc"/>
    <property type="match status" value="1"/>
</dbReference>